<keyword evidence="10" id="KW-1185">Reference proteome</keyword>
<evidence type="ECO:0000256" key="5">
    <source>
        <dbReference type="ARBA" id="ARBA00022989"/>
    </source>
</evidence>
<dbReference type="InterPro" id="IPR051788">
    <property type="entry name" value="MFS_Transporter"/>
</dbReference>
<feature type="transmembrane region" description="Helical" evidence="7">
    <location>
        <begin position="284"/>
        <end position="303"/>
    </location>
</feature>
<keyword evidence="5 7" id="KW-1133">Transmembrane helix</keyword>
<dbReference type="Proteomes" id="UP001596310">
    <property type="component" value="Unassembled WGS sequence"/>
</dbReference>
<evidence type="ECO:0000313" key="9">
    <source>
        <dbReference type="EMBL" id="MFC6315640.1"/>
    </source>
</evidence>
<comment type="subcellular location">
    <subcellularLocation>
        <location evidence="1">Cell membrane</location>
        <topology evidence="1">Multi-pass membrane protein</topology>
    </subcellularLocation>
</comment>
<feature type="transmembrane region" description="Helical" evidence="7">
    <location>
        <begin position="128"/>
        <end position="148"/>
    </location>
</feature>
<protein>
    <submittedName>
        <fullName evidence="9">MFS transporter</fullName>
    </submittedName>
</protein>
<accession>A0ABW1USN3</accession>
<dbReference type="PANTHER" id="PTHR23514">
    <property type="entry name" value="BYPASS OF STOP CODON PROTEIN 6"/>
    <property type="match status" value="1"/>
</dbReference>
<dbReference type="EMBL" id="JBHSSM010000018">
    <property type="protein sequence ID" value="MFC6315640.1"/>
    <property type="molecule type" value="Genomic_DNA"/>
</dbReference>
<dbReference type="InterPro" id="IPR011701">
    <property type="entry name" value="MFS"/>
</dbReference>
<dbReference type="RefSeq" id="WP_125601236.1">
    <property type="nucleotide sequence ID" value="NZ_JBHSSM010000018.1"/>
</dbReference>
<dbReference type="Pfam" id="PF07690">
    <property type="entry name" value="MFS_1"/>
    <property type="match status" value="1"/>
</dbReference>
<feature type="transmembrane region" description="Helical" evidence="7">
    <location>
        <begin position="342"/>
        <end position="362"/>
    </location>
</feature>
<feature type="transmembrane region" description="Helical" evidence="7">
    <location>
        <begin position="160"/>
        <end position="179"/>
    </location>
</feature>
<dbReference type="InterPro" id="IPR020846">
    <property type="entry name" value="MFS_dom"/>
</dbReference>
<gene>
    <name evidence="9" type="ORF">ACFQHW_08705</name>
</gene>
<evidence type="ECO:0000256" key="4">
    <source>
        <dbReference type="ARBA" id="ARBA00022692"/>
    </source>
</evidence>
<feature type="transmembrane region" description="Helical" evidence="7">
    <location>
        <begin position="212"/>
        <end position="233"/>
    </location>
</feature>
<comment type="caution">
    <text evidence="9">The sequence shown here is derived from an EMBL/GenBank/DDBJ whole genome shotgun (WGS) entry which is preliminary data.</text>
</comment>
<evidence type="ECO:0000313" key="10">
    <source>
        <dbReference type="Proteomes" id="UP001596310"/>
    </source>
</evidence>
<evidence type="ECO:0000256" key="6">
    <source>
        <dbReference type="ARBA" id="ARBA00023136"/>
    </source>
</evidence>
<feature type="transmembrane region" description="Helical" evidence="7">
    <location>
        <begin position="92"/>
        <end position="116"/>
    </location>
</feature>
<keyword evidence="3" id="KW-0813">Transport</keyword>
<name>A0ABW1USN3_9LACO</name>
<dbReference type="PANTHER" id="PTHR23514:SF3">
    <property type="entry name" value="BYPASS OF STOP CODON PROTEIN 6"/>
    <property type="match status" value="1"/>
</dbReference>
<evidence type="ECO:0000256" key="3">
    <source>
        <dbReference type="ARBA" id="ARBA00022448"/>
    </source>
</evidence>
<feature type="transmembrane region" description="Helical" evidence="7">
    <location>
        <begin position="38"/>
        <end position="59"/>
    </location>
</feature>
<dbReference type="PROSITE" id="PS50850">
    <property type="entry name" value="MFS"/>
    <property type="match status" value="1"/>
</dbReference>
<feature type="transmembrane region" description="Helical" evidence="7">
    <location>
        <begin position="374"/>
        <end position="392"/>
    </location>
</feature>
<sequence length="402" mass="43039">MFSLLLVVIYAAFISLGLPDSLIGSAWPVMHGQLHVPVSYAGVATMIIAGGTIVSSLFSDRLIRRFGAGLVTAASVLTTAIALFGFSFSPNFVVLCLWAVPYGLGAGAVDAALNNYVALHYKSRQMNWLHCFWGVGAAISPAIMGGFLVRNNNWQGGYRAVGYLQIGLTIVLFLSLPLWQLNRPRPKVAPTNADAPTKMTTAAEPRLSLPQILRMPGVVTALVAFFAYCSLEGTTGLWASSYLVQAKGVAPDVAARFASLFFIGITVGRFFSGLVADRWGDHQLVRVGISILLLGVFLLILPVQATQLSLIGLVVIGLGCAPIYPAIIHATPMNFGAENSQAIIGVQMASAYVGSTFMPPLFGVLASTFSIGLYPVYLLIFALILLVMTEWLSQQVLHKAWD</sequence>
<keyword evidence="4 7" id="KW-0812">Transmembrane</keyword>
<keyword evidence="6 7" id="KW-0472">Membrane</keyword>
<dbReference type="InterPro" id="IPR036259">
    <property type="entry name" value="MFS_trans_sf"/>
</dbReference>
<evidence type="ECO:0000256" key="2">
    <source>
        <dbReference type="ARBA" id="ARBA00008335"/>
    </source>
</evidence>
<feature type="transmembrane region" description="Helical" evidence="7">
    <location>
        <begin position="253"/>
        <end position="272"/>
    </location>
</feature>
<feature type="transmembrane region" description="Helical" evidence="7">
    <location>
        <begin position="66"/>
        <end position="86"/>
    </location>
</feature>
<dbReference type="Gene3D" id="1.20.1250.20">
    <property type="entry name" value="MFS general substrate transporter like domains"/>
    <property type="match status" value="2"/>
</dbReference>
<comment type="similarity">
    <text evidence="2">Belongs to the major facilitator superfamily.</text>
</comment>
<proteinExistence type="inferred from homology"/>
<evidence type="ECO:0000259" key="8">
    <source>
        <dbReference type="PROSITE" id="PS50850"/>
    </source>
</evidence>
<evidence type="ECO:0000256" key="1">
    <source>
        <dbReference type="ARBA" id="ARBA00004651"/>
    </source>
</evidence>
<feature type="domain" description="Major facilitator superfamily (MFS) profile" evidence="8">
    <location>
        <begin position="5"/>
        <end position="397"/>
    </location>
</feature>
<reference evidence="10" key="1">
    <citation type="journal article" date="2019" name="Int. J. Syst. Evol. Microbiol.">
        <title>The Global Catalogue of Microorganisms (GCM) 10K type strain sequencing project: providing services to taxonomists for standard genome sequencing and annotation.</title>
        <authorList>
            <consortium name="The Broad Institute Genomics Platform"/>
            <consortium name="The Broad Institute Genome Sequencing Center for Infectious Disease"/>
            <person name="Wu L."/>
            <person name="Ma J."/>
        </authorList>
    </citation>
    <scope>NUCLEOTIDE SEQUENCE [LARGE SCALE GENOMIC DNA]</scope>
    <source>
        <strain evidence="10">CCM 8897</strain>
    </source>
</reference>
<dbReference type="SUPFAM" id="SSF103473">
    <property type="entry name" value="MFS general substrate transporter"/>
    <property type="match status" value="1"/>
</dbReference>
<evidence type="ECO:0000256" key="7">
    <source>
        <dbReference type="SAM" id="Phobius"/>
    </source>
</evidence>
<feature type="transmembrane region" description="Helical" evidence="7">
    <location>
        <begin position="309"/>
        <end position="330"/>
    </location>
</feature>
<organism evidence="9 10">
    <name type="scientific">Lapidilactobacillus achengensis</name>
    <dbReference type="NCBI Taxonomy" id="2486000"/>
    <lineage>
        <taxon>Bacteria</taxon>
        <taxon>Bacillati</taxon>
        <taxon>Bacillota</taxon>
        <taxon>Bacilli</taxon>
        <taxon>Lactobacillales</taxon>
        <taxon>Lactobacillaceae</taxon>
        <taxon>Lapidilactobacillus</taxon>
    </lineage>
</organism>